<proteinExistence type="predicted"/>
<protein>
    <submittedName>
        <fullName evidence="2">Uncharacterized protein</fullName>
    </submittedName>
</protein>
<keyword evidence="3" id="KW-1185">Reference proteome</keyword>
<evidence type="ECO:0000313" key="3">
    <source>
        <dbReference type="Proteomes" id="UP001152519"/>
    </source>
</evidence>
<reference evidence="2" key="1">
    <citation type="submission" date="2021-05" db="EMBL/GenBank/DDBJ databases">
        <authorList>
            <person name="Arsene-Ploetze F."/>
        </authorList>
    </citation>
    <scope>NUCLEOTIDE SEQUENCE</scope>
    <source>
        <strain evidence="2">DSM 42138</strain>
    </source>
</reference>
<dbReference type="Proteomes" id="UP001152519">
    <property type="component" value="Unassembled WGS sequence"/>
</dbReference>
<comment type="caution">
    <text evidence="2">The sequence shown here is derived from an EMBL/GenBank/DDBJ whole genome shotgun (WGS) entry which is preliminary data.</text>
</comment>
<sequence length="207" mass="21991">MGQDCQRSLGGVALAPGRAGEPPADLHSGERHVLVHLVQACEADELARGLHLDRPPPVASPVELGLEPRHGGIALFAGEQVAQVLSNLRIGIHRRPRFKVGFTPSAQDEAIGPQFSHAAQPTWALAPRQSLFPVTPPPEARIAPRGNEAPTGPANLCGHSTGFSYSPPPATTPAGAVRREEKLLCRLRNPRWTASVAIGQASRRPGR</sequence>
<dbReference type="EMBL" id="CAJSLV010000002">
    <property type="protein sequence ID" value="CAG6391138.1"/>
    <property type="molecule type" value="Genomic_DNA"/>
</dbReference>
<evidence type="ECO:0000313" key="2">
    <source>
        <dbReference type="EMBL" id="CAG6391138.1"/>
    </source>
</evidence>
<name>A0A9W4GNA6_9ACTN</name>
<accession>A0A9W4GNA6</accession>
<evidence type="ECO:0000256" key="1">
    <source>
        <dbReference type="SAM" id="MobiDB-lite"/>
    </source>
</evidence>
<organism evidence="2 3">
    <name type="scientific">Actinacidiphila cocklensis</name>
    <dbReference type="NCBI Taxonomy" id="887465"/>
    <lineage>
        <taxon>Bacteria</taxon>
        <taxon>Bacillati</taxon>
        <taxon>Actinomycetota</taxon>
        <taxon>Actinomycetes</taxon>
        <taxon>Kitasatosporales</taxon>
        <taxon>Streptomycetaceae</taxon>
        <taxon>Actinacidiphila</taxon>
    </lineage>
</organism>
<feature type="region of interest" description="Disordered" evidence="1">
    <location>
        <begin position="1"/>
        <end position="25"/>
    </location>
</feature>
<gene>
    <name evidence="2" type="ORF">SCOCK_100204</name>
</gene>
<dbReference type="AlphaFoldDB" id="A0A9W4GNA6"/>